<keyword evidence="2" id="KW-1185">Reference proteome</keyword>
<dbReference type="EMBL" id="VNJK01000005">
    <property type="protein sequence ID" value="TVX86816.1"/>
    <property type="molecule type" value="Genomic_DNA"/>
</dbReference>
<dbReference type="InterPro" id="IPR011047">
    <property type="entry name" value="Quinoprotein_ADH-like_sf"/>
</dbReference>
<reference evidence="1 2" key="1">
    <citation type="submission" date="2019-07" db="EMBL/GenBank/DDBJ databases">
        <authorList>
            <person name="Kim J."/>
        </authorList>
    </citation>
    <scope>NUCLEOTIDE SEQUENCE [LARGE SCALE GENOMIC DNA]</scope>
    <source>
        <strain evidence="1 2">N4</strain>
    </source>
</reference>
<evidence type="ECO:0000313" key="1">
    <source>
        <dbReference type="EMBL" id="TVX86816.1"/>
    </source>
</evidence>
<dbReference type="AlphaFoldDB" id="A0A559IGN3"/>
<dbReference type="Gene3D" id="2.130.10.10">
    <property type="entry name" value="YVTN repeat-like/Quinoprotein amine dehydrogenase"/>
    <property type="match status" value="1"/>
</dbReference>
<evidence type="ECO:0008006" key="3">
    <source>
        <dbReference type="Google" id="ProtNLM"/>
    </source>
</evidence>
<comment type="caution">
    <text evidence="1">The sequence shown here is derived from an EMBL/GenBank/DDBJ whole genome shotgun (WGS) entry which is preliminary data.</text>
</comment>
<name>A0A559IGN3_9BACL</name>
<dbReference type="Proteomes" id="UP000318102">
    <property type="component" value="Unassembled WGS sequence"/>
</dbReference>
<accession>A0A559IGN3</accession>
<dbReference type="RefSeq" id="WP_144994430.1">
    <property type="nucleotide sequence ID" value="NZ_VNJK01000005.1"/>
</dbReference>
<sequence length="454" mass="51205">MRKLFRMFRTGLTLLLVVIISFIVPIELVSASSKGGAGAYTFLKPDGSGKMKAAAYSTAWKIPIPEGWSITDTLVDKKLNIVMVMYDTESQDHGLVVYDLTTGKQKWKKSLVNIFKGDYETSTETLKLESNGEVFITGDIYEERTVFANTEYALENRTRVSKTVLAIQVTTGKIIRKITYPAPDYTPKFLEVGPWLLPDGRLMVAGLTSGTLNNTTLGYYDDKGNLLKVVERDGLLMHVSANEYVYLLDTDKYSSTDAIIVKNEAGKVLRQYTYKYKQGKLQKNEEEEVSGPFFMPDGRFYLYAEISDKTKENARPDSLIYMFSKQGKLLWMHKTKSAYLTYKTIGTQLYAINHIAETIVEIDNGKMLGPAKLANEGIRELEILPDGSFFGQGLEKYNSGADQNDYYIGAVKPSYYLYKATVPSEIELAWADKDKVLLIHYNNTIQISLLRIAK</sequence>
<dbReference type="InterPro" id="IPR015943">
    <property type="entry name" value="WD40/YVTN_repeat-like_dom_sf"/>
</dbReference>
<protein>
    <recommendedName>
        <fullName evidence="3">PQQ-binding-like beta-propeller repeat protein</fullName>
    </recommendedName>
</protein>
<gene>
    <name evidence="1" type="ORF">FPZ44_23145</name>
</gene>
<evidence type="ECO:0000313" key="2">
    <source>
        <dbReference type="Proteomes" id="UP000318102"/>
    </source>
</evidence>
<dbReference type="SUPFAM" id="SSF50998">
    <property type="entry name" value="Quinoprotein alcohol dehydrogenase-like"/>
    <property type="match status" value="1"/>
</dbReference>
<proteinExistence type="predicted"/>
<organism evidence="1 2">
    <name type="scientific">Paenibacillus agilis</name>
    <dbReference type="NCBI Taxonomy" id="3020863"/>
    <lineage>
        <taxon>Bacteria</taxon>
        <taxon>Bacillati</taxon>
        <taxon>Bacillota</taxon>
        <taxon>Bacilli</taxon>
        <taxon>Bacillales</taxon>
        <taxon>Paenibacillaceae</taxon>
        <taxon>Paenibacillus</taxon>
    </lineage>
</organism>